<sequence>MRSPPIGVFIGILAVFTLEQSAARRTRGLARLPVPTSETIPYVAEVMGAASYEETVEDDVRSNVKRVQRKLTDPGQIDKDLDPEQQEFTEYQGVMGRPGVDFPVLPSIPRTDFSCRKVKSSGYYADLQTGCQVFHICDGGRKISFLCPNGTIFRQSHLICDWWFRVDCERSEELYEESAEQLAHDQMIYKKRAEEIAKAMASKSDDVSTTERVSNFRPNRRKQKTQNFNSFNNEDNQGQNYSPQASFNQEQTYNNNQRNFQNNQLQQEKERQVLAESASFASNRHRFGNQFNQNYYQNQNNRFQSTTQPPVKSQPGHGNFSPQRQKADATPVQSNLNRGNFNYNSFNNFEQKQFQSPDQPQHQTQAHQNNYNQNQYQSSKLPQYQTPPITQYQTTATPHYQTTTTPQYQSTATPQYQTTATPQYRTTATPRYQTTTTPQYQSSANSQYHQDFRQQNYFNANHQFPPSEKQTYKTQENQLAQHRFHINAQTETQSNVGVNSYSTSQQTSQSTTESLLVHSQSISEFNNLQPTNRPNVSTASQPVFNVKVKSNKEFSFVELHRQNEPSSTLTPLEITTLPPYSLTPSTYSPTVPHSSTQFAYIPNRTTPSSTTHQYATFNNSGTPEEIRPEVVNSLIETGVTPTSAKALHSLASYIGSEEVNDAFDGKSRKPQVSDVVLNFRSGSTEPPTRLNSTEKDLPSVLTKQTKDSYEYLFSDSKEQTDKKKDDLTVKESGSIFGENHVTTEATSTESQEVEESSENLKLRDSSELRELAQVFSRALSAYLEDPDTFKEILAQVRPTEPNLSDNTTPSPDDEVLDFSDGNENRVGTTEPPTTTTFAESDGLNFGEINNLATNRHFEDNSLEISSPQPSDIHTTVSTPENSTDYNNKLGSAEDQSYFPTAGGVSDTTRPRYGGFHNNTQNSKHYSPYGSDLPKNITGTPLSITTTPLPVTAFGAKLTNIPEPQSVNSLAYNLYTAGFTSSGEDTYEANNSGEEKVLITSGSQSLVSSDNYSKFAQNFNKQNGYKDMADSDVKNEEYLPYFGQEPPFETLGQPAAFQTQSPYVENQTEYFSSSTKDSEYKVSFKDVNLGNGVTLEKDITVTTVDSSTTYTNVDSTTRFDSTTATYTPTTYHPHPEPTFEPTATTQETAEAFTTMKPDHPEYNNYMESKAKEMFGMLNETAAGALMEMMNKAESNITIRRLVLLLVSDKSRENKTAAESRHSLINALLTETATDTTTPLPPTTTLLPSTTTPKRKTSKTRGNTRTGKSYRGTDTYTGNHGVSVELNNQLDTAKLYIPMTTRSTTEGKLPYDSDARAVELLKTLYNLAAKWG</sequence>
<feature type="compositionally biased region" description="Polar residues" evidence="1">
    <location>
        <begin position="680"/>
        <end position="691"/>
    </location>
</feature>
<feature type="region of interest" description="Disordered" evidence="1">
    <location>
        <begin position="739"/>
        <end position="761"/>
    </location>
</feature>
<feature type="region of interest" description="Disordered" evidence="1">
    <location>
        <begin position="200"/>
        <end position="244"/>
    </location>
</feature>
<dbReference type="SUPFAM" id="SSF57625">
    <property type="entry name" value="Invertebrate chitin-binding proteins"/>
    <property type="match status" value="1"/>
</dbReference>
<feature type="compositionally biased region" description="Polar residues" evidence="1">
    <location>
        <begin position="225"/>
        <end position="244"/>
    </location>
</feature>
<evidence type="ECO:0000313" key="4">
    <source>
        <dbReference type="EnsemblMetazoa" id="XP_014242749.1"/>
    </source>
</evidence>
<feature type="region of interest" description="Disordered" evidence="1">
    <location>
        <begin position="400"/>
        <end position="420"/>
    </location>
</feature>
<dbReference type="GO" id="GO:0008061">
    <property type="term" value="F:chitin binding"/>
    <property type="evidence" value="ECO:0007669"/>
    <property type="project" value="InterPro"/>
</dbReference>
<keyword evidence="5" id="KW-1185">Reference proteome</keyword>
<feature type="compositionally biased region" description="Polar residues" evidence="1">
    <location>
        <begin position="801"/>
        <end position="810"/>
    </location>
</feature>
<feature type="compositionally biased region" description="Low complexity" evidence="1">
    <location>
        <begin position="335"/>
        <end position="345"/>
    </location>
</feature>
<dbReference type="Gene3D" id="2.170.140.10">
    <property type="entry name" value="Chitin binding domain"/>
    <property type="match status" value="1"/>
</dbReference>
<dbReference type="InterPro" id="IPR036508">
    <property type="entry name" value="Chitin-bd_dom_sf"/>
</dbReference>
<evidence type="ECO:0000259" key="3">
    <source>
        <dbReference type="PROSITE" id="PS50940"/>
    </source>
</evidence>
<feature type="compositionally biased region" description="Polar residues" evidence="1">
    <location>
        <begin position="491"/>
        <end position="501"/>
    </location>
</feature>
<keyword evidence="2" id="KW-0732">Signal</keyword>
<organism evidence="4 5">
    <name type="scientific">Cimex lectularius</name>
    <name type="common">Bed bug</name>
    <name type="synonym">Acanthia lectularia</name>
    <dbReference type="NCBI Taxonomy" id="79782"/>
    <lineage>
        <taxon>Eukaryota</taxon>
        <taxon>Metazoa</taxon>
        <taxon>Ecdysozoa</taxon>
        <taxon>Arthropoda</taxon>
        <taxon>Hexapoda</taxon>
        <taxon>Insecta</taxon>
        <taxon>Pterygota</taxon>
        <taxon>Neoptera</taxon>
        <taxon>Paraneoptera</taxon>
        <taxon>Hemiptera</taxon>
        <taxon>Heteroptera</taxon>
        <taxon>Panheteroptera</taxon>
        <taxon>Cimicomorpha</taxon>
        <taxon>Cimicidae</taxon>
        <taxon>Cimex</taxon>
    </lineage>
</organism>
<name>A0A8I6RBK2_CIMLE</name>
<feature type="region of interest" description="Disordered" evidence="1">
    <location>
        <begin position="862"/>
        <end position="882"/>
    </location>
</feature>
<dbReference type="Pfam" id="PF01607">
    <property type="entry name" value="CBM_14"/>
    <property type="match status" value="1"/>
</dbReference>
<feature type="signal peptide" evidence="2">
    <location>
        <begin position="1"/>
        <end position="23"/>
    </location>
</feature>
<feature type="compositionally biased region" description="Low complexity" evidence="1">
    <location>
        <begin position="1231"/>
        <end position="1250"/>
    </location>
</feature>
<dbReference type="OMA" id="PRHINHG"/>
<dbReference type="Proteomes" id="UP000494040">
    <property type="component" value="Unassembled WGS sequence"/>
</dbReference>
<dbReference type="OrthoDB" id="8194050at2759"/>
<evidence type="ECO:0000256" key="2">
    <source>
        <dbReference type="SAM" id="SignalP"/>
    </source>
</evidence>
<evidence type="ECO:0000313" key="5">
    <source>
        <dbReference type="Proteomes" id="UP000494040"/>
    </source>
</evidence>
<protein>
    <recommendedName>
        <fullName evidence="3">Chitin-binding type-2 domain-containing protein</fullName>
    </recommendedName>
</protein>
<evidence type="ECO:0000256" key="1">
    <source>
        <dbReference type="SAM" id="MobiDB-lite"/>
    </source>
</evidence>
<feature type="region of interest" description="Disordered" evidence="1">
    <location>
        <begin position="302"/>
        <end position="345"/>
    </location>
</feature>
<accession>A0A8I6RBK2</accession>
<feature type="domain" description="Chitin-binding type-2" evidence="3">
    <location>
        <begin position="112"/>
        <end position="170"/>
    </location>
</feature>
<proteinExistence type="predicted"/>
<dbReference type="PROSITE" id="PS50940">
    <property type="entry name" value="CHIT_BIND_II"/>
    <property type="match status" value="1"/>
</dbReference>
<reference evidence="4" key="1">
    <citation type="submission" date="2022-01" db="UniProtKB">
        <authorList>
            <consortium name="EnsemblMetazoa"/>
        </authorList>
    </citation>
    <scope>IDENTIFICATION</scope>
</reference>
<dbReference type="KEGG" id="clec:106662856"/>
<feature type="compositionally biased region" description="Polar residues" evidence="1">
    <location>
        <begin position="1258"/>
        <end position="1279"/>
    </location>
</feature>
<feature type="region of interest" description="Disordered" evidence="1">
    <location>
        <begin position="491"/>
        <end position="514"/>
    </location>
</feature>
<dbReference type="CTD" id="40868"/>
<dbReference type="SMART" id="SM00494">
    <property type="entry name" value="ChtBD2"/>
    <property type="match status" value="1"/>
</dbReference>
<feature type="region of interest" description="Disordered" evidence="1">
    <location>
        <begin position="798"/>
        <end position="841"/>
    </location>
</feature>
<dbReference type="GeneID" id="106662856"/>
<dbReference type="EnsemblMetazoa" id="XM_014387263.2">
    <property type="protein sequence ID" value="XP_014242749.1"/>
    <property type="gene ID" value="LOC106662856"/>
</dbReference>
<feature type="compositionally biased region" description="Low complexity" evidence="1">
    <location>
        <begin position="502"/>
        <end position="512"/>
    </location>
</feature>
<dbReference type="PANTHER" id="PTHR22933">
    <property type="entry name" value="FI18007P1-RELATED"/>
    <property type="match status" value="1"/>
</dbReference>
<dbReference type="InterPro" id="IPR052976">
    <property type="entry name" value="Scoloptoxin-like"/>
</dbReference>
<dbReference type="GO" id="GO:0005576">
    <property type="term" value="C:extracellular region"/>
    <property type="evidence" value="ECO:0007669"/>
    <property type="project" value="InterPro"/>
</dbReference>
<dbReference type="InterPro" id="IPR002557">
    <property type="entry name" value="Chitin-bd_dom"/>
</dbReference>
<dbReference type="RefSeq" id="XP_014242749.1">
    <property type="nucleotide sequence ID" value="XM_014387263.2"/>
</dbReference>
<feature type="region of interest" description="Disordered" evidence="1">
    <location>
        <begin position="679"/>
        <end position="698"/>
    </location>
</feature>
<feature type="region of interest" description="Disordered" evidence="1">
    <location>
        <begin position="1231"/>
        <end position="1279"/>
    </location>
</feature>
<dbReference type="PANTHER" id="PTHR22933:SF43">
    <property type="entry name" value="LP10131P"/>
    <property type="match status" value="1"/>
</dbReference>
<feature type="chain" id="PRO_5035225532" description="Chitin-binding type-2 domain-containing protein" evidence="2">
    <location>
        <begin position="24"/>
        <end position="1330"/>
    </location>
</feature>